<evidence type="ECO:0000256" key="2">
    <source>
        <dbReference type="SAM" id="Phobius"/>
    </source>
</evidence>
<keyword evidence="2" id="KW-1133">Transmembrane helix</keyword>
<feature type="signal peptide" evidence="3">
    <location>
        <begin position="1"/>
        <end position="19"/>
    </location>
</feature>
<organism evidence="4 5">
    <name type="scientific">Fasciolopsis buskii</name>
    <dbReference type="NCBI Taxonomy" id="27845"/>
    <lineage>
        <taxon>Eukaryota</taxon>
        <taxon>Metazoa</taxon>
        <taxon>Spiralia</taxon>
        <taxon>Lophotrochozoa</taxon>
        <taxon>Platyhelminthes</taxon>
        <taxon>Trematoda</taxon>
        <taxon>Digenea</taxon>
        <taxon>Plagiorchiida</taxon>
        <taxon>Echinostomata</taxon>
        <taxon>Echinostomatoidea</taxon>
        <taxon>Fasciolidae</taxon>
        <taxon>Fasciolopsis</taxon>
    </lineage>
</organism>
<comment type="caution">
    <text evidence="4">The sequence shown here is derived from an EMBL/GenBank/DDBJ whole genome shotgun (WGS) entry which is preliminary data.</text>
</comment>
<keyword evidence="2" id="KW-0472">Membrane</keyword>
<feature type="region of interest" description="Disordered" evidence="1">
    <location>
        <begin position="208"/>
        <end position="248"/>
    </location>
</feature>
<keyword evidence="5" id="KW-1185">Reference proteome</keyword>
<name>A0A8E0RRF5_9TREM</name>
<keyword evidence="2" id="KW-0812">Transmembrane</keyword>
<evidence type="ECO:0000256" key="1">
    <source>
        <dbReference type="SAM" id="MobiDB-lite"/>
    </source>
</evidence>
<keyword evidence="3" id="KW-0732">Signal</keyword>
<feature type="transmembrane region" description="Helical" evidence="2">
    <location>
        <begin position="143"/>
        <end position="172"/>
    </location>
</feature>
<evidence type="ECO:0000313" key="5">
    <source>
        <dbReference type="Proteomes" id="UP000728185"/>
    </source>
</evidence>
<dbReference type="AlphaFoldDB" id="A0A8E0RRF5"/>
<gene>
    <name evidence="4" type="ORF">FBUS_08420</name>
</gene>
<evidence type="ECO:0000256" key="3">
    <source>
        <dbReference type="SAM" id="SignalP"/>
    </source>
</evidence>
<feature type="compositionally biased region" description="Polar residues" evidence="1">
    <location>
        <begin position="237"/>
        <end position="248"/>
    </location>
</feature>
<protein>
    <submittedName>
        <fullName evidence="4">Uncharacterized protein</fullName>
    </submittedName>
</protein>
<proteinExistence type="predicted"/>
<dbReference type="EMBL" id="LUCM01009956">
    <property type="protein sequence ID" value="KAA0186109.1"/>
    <property type="molecule type" value="Genomic_DNA"/>
</dbReference>
<evidence type="ECO:0000313" key="4">
    <source>
        <dbReference type="EMBL" id="KAA0186109.1"/>
    </source>
</evidence>
<feature type="chain" id="PRO_5034823057" evidence="3">
    <location>
        <begin position="20"/>
        <end position="248"/>
    </location>
</feature>
<accession>A0A8E0RRF5</accession>
<dbReference type="Proteomes" id="UP000728185">
    <property type="component" value="Unassembled WGS sequence"/>
</dbReference>
<dbReference type="OrthoDB" id="6270990at2759"/>
<sequence>MFVIFALVGSIVCPKSSIAVPSDCAATSDPLRLIAFRHVSDQKKVTELAHPGSCVTLEAQCAQLIYCLTKPSNYSCAPISPYKTTYICHQLRNCHVLVCNGYSEIKKQVTLRVLSRSDDNGGPRVLDVRTNVKTLTKLFRTDLFSWAVFCYVTLIVSTVVVFFIALALLFICCTSYGNRFRRHLHENVPTPEQSSVPRLEELCRVQSATNQVSEDGSELWSAPPTNQPKPPSYHSVVIQTPTSQISGK</sequence>
<reference evidence="4" key="1">
    <citation type="submission" date="2019-05" db="EMBL/GenBank/DDBJ databases">
        <title>Annotation for the trematode Fasciolopsis buski.</title>
        <authorList>
            <person name="Choi Y.-J."/>
        </authorList>
    </citation>
    <scope>NUCLEOTIDE SEQUENCE</scope>
    <source>
        <strain evidence="4">HT</strain>
        <tissue evidence="4">Whole worm</tissue>
    </source>
</reference>